<keyword evidence="3 8" id="KW-1133">Transmembrane helix</keyword>
<reference evidence="11" key="3">
    <citation type="submission" date="2015-06" db="UniProtKB">
        <authorList>
            <consortium name="EnsemblMetazoa"/>
        </authorList>
    </citation>
    <scope>IDENTIFICATION</scope>
</reference>
<feature type="transmembrane region" description="Helical" evidence="8">
    <location>
        <begin position="58"/>
        <end position="80"/>
    </location>
</feature>
<keyword evidence="7" id="KW-0807">Transducer</keyword>
<keyword evidence="2 8" id="KW-0812">Transmembrane</keyword>
<dbReference type="GeneID" id="20207007"/>
<accession>T1FDV8</accession>
<proteinExistence type="predicted"/>
<comment type="subcellular location">
    <subcellularLocation>
        <location evidence="1">Membrane</location>
        <topology evidence="1">Multi-pass membrane protein</topology>
    </subcellularLocation>
</comment>
<evidence type="ECO:0000256" key="6">
    <source>
        <dbReference type="ARBA" id="ARBA00023170"/>
    </source>
</evidence>
<feature type="transmembrane region" description="Helical" evidence="8">
    <location>
        <begin position="143"/>
        <end position="163"/>
    </location>
</feature>
<dbReference type="GO" id="GO:0004930">
    <property type="term" value="F:G protein-coupled receptor activity"/>
    <property type="evidence" value="ECO:0000318"/>
    <property type="project" value="GO_Central"/>
</dbReference>
<dbReference type="CTD" id="20207007"/>
<evidence type="ECO:0000313" key="12">
    <source>
        <dbReference type="Proteomes" id="UP000015101"/>
    </source>
</evidence>
<dbReference type="eggNOG" id="ENOG502SZ1F">
    <property type="taxonomic scope" value="Eukaryota"/>
</dbReference>
<name>T1FDV8_HELRO</name>
<gene>
    <name evidence="11" type="primary">20207007</name>
    <name evidence="10" type="ORF">HELRODRAFT_178905</name>
</gene>
<dbReference type="Proteomes" id="UP000015101">
    <property type="component" value="Unassembled WGS sequence"/>
</dbReference>
<dbReference type="InParanoid" id="T1FDV8"/>
<evidence type="ECO:0000259" key="9">
    <source>
        <dbReference type="PROSITE" id="PS50262"/>
    </source>
</evidence>
<dbReference type="PROSITE" id="PS50262">
    <property type="entry name" value="G_PROTEIN_RECEP_F1_2"/>
    <property type="match status" value="1"/>
</dbReference>
<dbReference type="InterPro" id="IPR017452">
    <property type="entry name" value="GPCR_Rhodpsn_7TM"/>
</dbReference>
<dbReference type="EnsemblMetazoa" id="HelroT178905">
    <property type="protein sequence ID" value="HelroP178905"/>
    <property type="gene ID" value="HelroG178905"/>
</dbReference>
<evidence type="ECO:0000256" key="5">
    <source>
        <dbReference type="ARBA" id="ARBA00023136"/>
    </source>
</evidence>
<dbReference type="PANTHER" id="PTHR24243:SF230">
    <property type="entry name" value="G-PROTEIN COUPLED RECEPTORS FAMILY 1 PROFILE DOMAIN-CONTAINING PROTEIN"/>
    <property type="match status" value="1"/>
</dbReference>
<evidence type="ECO:0000256" key="8">
    <source>
        <dbReference type="SAM" id="Phobius"/>
    </source>
</evidence>
<feature type="transmembrane region" description="Helical" evidence="8">
    <location>
        <begin position="226"/>
        <end position="249"/>
    </location>
</feature>
<dbReference type="EMBL" id="AMQM01006625">
    <property type="status" value="NOT_ANNOTATED_CDS"/>
    <property type="molecule type" value="Genomic_DNA"/>
</dbReference>
<dbReference type="Gene3D" id="1.20.1070.10">
    <property type="entry name" value="Rhodopsin 7-helix transmembrane proteins"/>
    <property type="match status" value="1"/>
</dbReference>
<evidence type="ECO:0000256" key="2">
    <source>
        <dbReference type="ARBA" id="ARBA00022692"/>
    </source>
</evidence>
<keyword evidence="5 8" id="KW-0472">Membrane</keyword>
<sequence length="440" mass="50048">MTSSTFQTVVPPTEVTLGSTKWMAVFGFGIIFVLGLIFNIMSIIVLRCASFRKSSISFSLTALSCIYIILLICGCFRQWLLYVTPSQVDIRSAQGFCQVGIFGTYFLGHMASWTLSLIVLERVFIVWFPFVARAVCSKKRIKIVWSIMTLTLVCINFFLLLAFDYDYLKENPVDYENLTYIGEVRPQHPSATDSSDKPAEIIESKICYVKPRFDYFYNYVWPQIDILLLTVIPFVVLFSGNTAILVAIFRANGFRKRASNFQTNAVNKNNRYNNNNSSTENVGACHKFGRRLSNEEKNPASNPSSATLMLLGLSFVHLLLTLPSGIYFAVVDGLFRLYDSPEFAGRMELFFVASMLLFYLNDSVNFFVYYITGSKFRETFKARFTWRESKSSRVEKLTASNGNLLSAKKNHLQTQIKSKKHDTDRLNIPFIVATCNVVPD</sequence>
<feature type="transmembrane region" description="Helical" evidence="8">
    <location>
        <begin position="307"/>
        <end position="329"/>
    </location>
</feature>
<dbReference type="GO" id="GO:0007186">
    <property type="term" value="P:G protein-coupled receptor signaling pathway"/>
    <property type="evidence" value="ECO:0000318"/>
    <property type="project" value="GO_Central"/>
</dbReference>
<dbReference type="RefSeq" id="XP_009026014.1">
    <property type="nucleotide sequence ID" value="XM_009027766.1"/>
</dbReference>
<keyword evidence="12" id="KW-1185">Reference proteome</keyword>
<dbReference type="HOGENOM" id="CLU_009579_24_0_1"/>
<dbReference type="OMA" id="FMYLNNT"/>
<reference evidence="10 12" key="2">
    <citation type="journal article" date="2013" name="Nature">
        <title>Insights into bilaterian evolution from three spiralian genomes.</title>
        <authorList>
            <person name="Simakov O."/>
            <person name="Marletaz F."/>
            <person name="Cho S.J."/>
            <person name="Edsinger-Gonzales E."/>
            <person name="Havlak P."/>
            <person name="Hellsten U."/>
            <person name="Kuo D.H."/>
            <person name="Larsson T."/>
            <person name="Lv J."/>
            <person name="Arendt D."/>
            <person name="Savage R."/>
            <person name="Osoegawa K."/>
            <person name="de Jong P."/>
            <person name="Grimwood J."/>
            <person name="Chapman J.A."/>
            <person name="Shapiro H."/>
            <person name="Aerts A."/>
            <person name="Otillar R.P."/>
            <person name="Terry A.Y."/>
            <person name="Boore J.L."/>
            <person name="Grigoriev I.V."/>
            <person name="Lindberg D.R."/>
            <person name="Seaver E.C."/>
            <person name="Weisblat D.A."/>
            <person name="Putnam N.H."/>
            <person name="Rokhsar D.S."/>
        </authorList>
    </citation>
    <scope>NUCLEOTIDE SEQUENCE</scope>
</reference>
<dbReference type="EMBL" id="KB097496">
    <property type="protein sequence ID" value="ESN95984.1"/>
    <property type="molecule type" value="Genomic_DNA"/>
</dbReference>
<evidence type="ECO:0000313" key="11">
    <source>
        <dbReference type="EnsemblMetazoa" id="HelroP178905"/>
    </source>
</evidence>
<dbReference type="PANTHER" id="PTHR24243">
    <property type="entry name" value="G-PROTEIN COUPLED RECEPTOR"/>
    <property type="match status" value="1"/>
</dbReference>
<evidence type="ECO:0000256" key="4">
    <source>
        <dbReference type="ARBA" id="ARBA00023040"/>
    </source>
</evidence>
<keyword evidence="6" id="KW-0675">Receptor</keyword>
<feature type="transmembrane region" description="Helical" evidence="8">
    <location>
        <begin position="22"/>
        <end position="46"/>
    </location>
</feature>
<dbReference type="KEGG" id="hro:HELRODRAFT_178905"/>
<evidence type="ECO:0000256" key="7">
    <source>
        <dbReference type="ARBA" id="ARBA00023224"/>
    </source>
</evidence>
<feature type="transmembrane region" description="Helical" evidence="8">
    <location>
        <begin position="110"/>
        <end position="131"/>
    </location>
</feature>
<dbReference type="OrthoDB" id="9983318at2759"/>
<organism evidence="11 12">
    <name type="scientific">Helobdella robusta</name>
    <name type="common">Californian leech</name>
    <dbReference type="NCBI Taxonomy" id="6412"/>
    <lineage>
        <taxon>Eukaryota</taxon>
        <taxon>Metazoa</taxon>
        <taxon>Spiralia</taxon>
        <taxon>Lophotrochozoa</taxon>
        <taxon>Annelida</taxon>
        <taxon>Clitellata</taxon>
        <taxon>Hirudinea</taxon>
        <taxon>Rhynchobdellida</taxon>
        <taxon>Glossiphoniidae</taxon>
        <taxon>Helobdella</taxon>
    </lineage>
</organism>
<evidence type="ECO:0000256" key="1">
    <source>
        <dbReference type="ARBA" id="ARBA00004141"/>
    </source>
</evidence>
<evidence type="ECO:0000256" key="3">
    <source>
        <dbReference type="ARBA" id="ARBA00022989"/>
    </source>
</evidence>
<reference evidence="12" key="1">
    <citation type="submission" date="2012-12" db="EMBL/GenBank/DDBJ databases">
        <authorList>
            <person name="Hellsten U."/>
            <person name="Grimwood J."/>
            <person name="Chapman J.A."/>
            <person name="Shapiro H."/>
            <person name="Aerts A."/>
            <person name="Otillar R.P."/>
            <person name="Terry A.Y."/>
            <person name="Boore J.L."/>
            <person name="Simakov O."/>
            <person name="Marletaz F."/>
            <person name="Cho S.-J."/>
            <person name="Edsinger-Gonzales E."/>
            <person name="Havlak P."/>
            <person name="Kuo D.-H."/>
            <person name="Larsson T."/>
            <person name="Lv J."/>
            <person name="Arendt D."/>
            <person name="Savage R."/>
            <person name="Osoegawa K."/>
            <person name="de Jong P."/>
            <person name="Lindberg D.R."/>
            <person name="Seaver E.C."/>
            <person name="Weisblat D.A."/>
            <person name="Putnam N.H."/>
            <person name="Grigoriev I.V."/>
            <person name="Rokhsar D.S."/>
        </authorList>
    </citation>
    <scope>NUCLEOTIDE SEQUENCE</scope>
</reference>
<keyword evidence="4" id="KW-0297">G-protein coupled receptor</keyword>
<feature type="transmembrane region" description="Helical" evidence="8">
    <location>
        <begin position="349"/>
        <end position="371"/>
    </location>
</feature>
<protein>
    <recommendedName>
        <fullName evidence="9">G-protein coupled receptors family 1 profile domain-containing protein</fullName>
    </recommendedName>
</protein>
<dbReference type="AlphaFoldDB" id="T1FDV8"/>
<evidence type="ECO:0000313" key="10">
    <source>
        <dbReference type="EMBL" id="ESN95984.1"/>
    </source>
</evidence>
<dbReference type="SUPFAM" id="SSF81321">
    <property type="entry name" value="Family A G protein-coupled receptor-like"/>
    <property type="match status" value="1"/>
</dbReference>
<feature type="domain" description="G-protein coupled receptors family 1 profile" evidence="9">
    <location>
        <begin position="38"/>
        <end position="369"/>
    </location>
</feature>
<dbReference type="GO" id="GO:0005886">
    <property type="term" value="C:plasma membrane"/>
    <property type="evidence" value="ECO:0000318"/>
    <property type="project" value="GO_Central"/>
</dbReference>